<dbReference type="Proteomes" id="UP000622405">
    <property type="component" value="Unassembled WGS sequence"/>
</dbReference>
<evidence type="ECO:0000313" key="1">
    <source>
        <dbReference type="EMBL" id="MBC3901389.1"/>
    </source>
</evidence>
<proteinExistence type="predicted"/>
<sequence>MMELVEKLEAKKIIQMSKVRYSTQYVIEILNAHCFDDIRKSGNNYYCNRPGAKEIVFRELFGGNHVFYIDKDKCDNVYEAINVAGAR</sequence>
<keyword evidence="2" id="KW-1185">Reference proteome</keyword>
<organism evidence="1 2">
    <name type="scientific">Acetobacterium malicum</name>
    <dbReference type="NCBI Taxonomy" id="52692"/>
    <lineage>
        <taxon>Bacteria</taxon>
        <taxon>Bacillati</taxon>
        <taxon>Bacillota</taxon>
        <taxon>Clostridia</taxon>
        <taxon>Eubacteriales</taxon>
        <taxon>Eubacteriaceae</taxon>
        <taxon>Acetobacterium</taxon>
    </lineage>
</organism>
<name>A0ABR6Z1M0_9FIRM</name>
<evidence type="ECO:0000313" key="2">
    <source>
        <dbReference type="Proteomes" id="UP000622405"/>
    </source>
</evidence>
<protein>
    <submittedName>
        <fullName evidence="1">Uncharacterized protein</fullName>
    </submittedName>
</protein>
<reference evidence="1 2" key="1">
    <citation type="journal article" date="2020" name="mSystems">
        <title>Defining Genomic and Predicted Metabolic Features of the Acetobacterium Genus.</title>
        <authorList>
            <person name="Ross D.E."/>
            <person name="Marshall C.W."/>
            <person name="Gulliver D."/>
            <person name="May H.D."/>
            <person name="Norman R.S."/>
        </authorList>
    </citation>
    <scope>NUCLEOTIDE SEQUENCE [LARGE SCALE GENOMIC DNA]</scope>
    <source>
        <strain evidence="1 2">DSM 4132</strain>
    </source>
</reference>
<comment type="caution">
    <text evidence="1">The sequence shown here is derived from an EMBL/GenBank/DDBJ whole genome shotgun (WGS) entry which is preliminary data.</text>
</comment>
<dbReference type="RefSeq" id="WP_186895441.1">
    <property type="nucleotide sequence ID" value="NZ_WJBE01000026.1"/>
</dbReference>
<dbReference type="EMBL" id="WJBE01000026">
    <property type="protein sequence ID" value="MBC3901389.1"/>
    <property type="molecule type" value="Genomic_DNA"/>
</dbReference>
<gene>
    <name evidence="1" type="ORF">GH811_17455</name>
</gene>
<accession>A0ABR6Z1M0</accession>